<protein>
    <submittedName>
        <fullName evidence="2">UDP-N-acetylmuramoyl-L-alanyl-D-glutamate--2, 6-diaminopimelate ligase</fullName>
    </submittedName>
</protein>
<dbReference type="Proteomes" id="UP001596956">
    <property type="component" value="Unassembled WGS sequence"/>
</dbReference>
<name>A0ABW3BDV2_9ACTN</name>
<keyword evidence="2" id="KW-0436">Ligase</keyword>
<dbReference type="EMBL" id="JBHTHR010000151">
    <property type="protein sequence ID" value="MFD0801106.1"/>
    <property type="molecule type" value="Genomic_DNA"/>
</dbReference>
<feature type="compositionally biased region" description="Basic and acidic residues" evidence="1">
    <location>
        <begin position="55"/>
        <end position="65"/>
    </location>
</feature>
<feature type="region of interest" description="Disordered" evidence="1">
    <location>
        <begin position="30"/>
        <end position="65"/>
    </location>
</feature>
<evidence type="ECO:0000313" key="3">
    <source>
        <dbReference type="Proteomes" id="UP001596956"/>
    </source>
</evidence>
<accession>A0ABW3BDV2</accession>
<evidence type="ECO:0000313" key="2">
    <source>
        <dbReference type="EMBL" id="MFD0801106.1"/>
    </source>
</evidence>
<dbReference type="GO" id="GO:0016874">
    <property type="term" value="F:ligase activity"/>
    <property type="evidence" value="ECO:0007669"/>
    <property type="project" value="UniProtKB-KW"/>
</dbReference>
<reference evidence="3" key="1">
    <citation type="journal article" date="2019" name="Int. J. Syst. Evol. Microbiol.">
        <title>The Global Catalogue of Microorganisms (GCM) 10K type strain sequencing project: providing services to taxonomists for standard genome sequencing and annotation.</title>
        <authorList>
            <consortium name="The Broad Institute Genomics Platform"/>
            <consortium name="The Broad Institute Genome Sequencing Center for Infectious Disease"/>
            <person name="Wu L."/>
            <person name="Ma J."/>
        </authorList>
    </citation>
    <scope>NUCLEOTIDE SEQUENCE [LARGE SCALE GENOMIC DNA]</scope>
    <source>
        <strain evidence="3">CCUG 63369</strain>
    </source>
</reference>
<keyword evidence="3" id="KW-1185">Reference proteome</keyword>
<comment type="caution">
    <text evidence="2">The sequence shown here is derived from an EMBL/GenBank/DDBJ whole genome shotgun (WGS) entry which is preliminary data.</text>
</comment>
<feature type="compositionally biased region" description="Low complexity" evidence="1">
    <location>
        <begin position="40"/>
        <end position="49"/>
    </location>
</feature>
<organism evidence="2 3">
    <name type="scientific">Streptomonospora algeriensis</name>
    <dbReference type="NCBI Taxonomy" id="995084"/>
    <lineage>
        <taxon>Bacteria</taxon>
        <taxon>Bacillati</taxon>
        <taxon>Actinomycetota</taxon>
        <taxon>Actinomycetes</taxon>
        <taxon>Streptosporangiales</taxon>
        <taxon>Nocardiopsidaceae</taxon>
        <taxon>Streptomonospora</taxon>
    </lineage>
</organism>
<feature type="non-terminal residue" evidence="2">
    <location>
        <position position="65"/>
    </location>
</feature>
<proteinExistence type="predicted"/>
<evidence type="ECO:0000256" key="1">
    <source>
        <dbReference type="SAM" id="MobiDB-lite"/>
    </source>
</evidence>
<gene>
    <name evidence="2" type="ORF">ACFQZU_07230</name>
</gene>
<sequence length="65" mass="6585">MRPEQTQPRPLSELARLLGPDAFVTCVETAEDSGAGGGAEPAADPGATAISGITHDSRAVRPGDL</sequence>